<evidence type="ECO:0000313" key="2">
    <source>
        <dbReference type="Proteomes" id="UP000254487"/>
    </source>
</evidence>
<protein>
    <recommendedName>
        <fullName evidence="3">Polysaccharide pyruvyl transferase domain-containing protein</fullName>
    </recommendedName>
</protein>
<dbReference type="Proteomes" id="UP000254487">
    <property type="component" value="Unassembled WGS sequence"/>
</dbReference>
<name>A0A377YWQ5_KLEPO</name>
<accession>A0A377YWQ5</accession>
<organism evidence="1 2">
    <name type="scientific">Klebsiella pneumoniae subsp. ozaenae</name>
    <dbReference type="NCBI Taxonomy" id="574"/>
    <lineage>
        <taxon>Bacteria</taxon>
        <taxon>Pseudomonadati</taxon>
        <taxon>Pseudomonadota</taxon>
        <taxon>Gammaproteobacteria</taxon>
        <taxon>Enterobacterales</taxon>
        <taxon>Enterobacteriaceae</taxon>
        <taxon>Klebsiella/Raoultella group</taxon>
        <taxon>Klebsiella</taxon>
        <taxon>Klebsiella pneumoniae complex</taxon>
    </lineage>
</organism>
<sequence length="140" mass="15681">MKINLVGAVGGGNFGDEFILNCCIAEHIKNKDAKVSVSGFSPDIILKSGFSVENHSLNFFNTLDKLRQKAENGLKISMNDLISQFEGAEEFDAIHFIGGGYINSLWPSNYALLGIAYIYSKIHKKTYLCHRPWTIPIRRK</sequence>
<evidence type="ECO:0000313" key="1">
    <source>
        <dbReference type="EMBL" id="STU54400.1"/>
    </source>
</evidence>
<proteinExistence type="predicted"/>
<gene>
    <name evidence="1" type="ORF">NCTC10313_00144</name>
</gene>
<dbReference type="AlphaFoldDB" id="A0A377YWQ5"/>
<evidence type="ECO:0008006" key="3">
    <source>
        <dbReference type="Google" id="ProtNLM"/>
    </source>
</evidence>
<dbReference type="EMBL" id="UGLW01000002">
    <property type="protein sequence ID" value="STU54400.1"/>
    <property type="molecule type" value="Genomic_DNA"/>
</dbReference>
<reference evidence="1 2" key="1">
    <citation type="submission" date="2018-06" db="EMBL/GenBank/DDBJ databases">
        <authorList>
            <consortium name="Pathogen Informatics"/>
            <person name="Doyle S."/>
        </authorList>
    </citation>
    <scope>NUCLEOTIDE SEQUENCE [LARGE SCALE GENOMIC DNA]</scope>
    <source>
        <strain evidence="1 2">NCTC10313</strain>
    </source>
</reference>